<evidence type="ECO:0000256" key="2">
    <source>
        <dbReference type="ARBA" id="ARBA00022670"/>
    </source>
</evidence>
<dbReference type="InterPro" id="IPR001915">
    <property type="entry name" value="Peptidase_M48"/>
</dbReference>
<evidence type="ECO:0000256" key="4">
    <source>
        <dbReference type="ARBA" id="ARBA00022723"/>
    </source>
</evidence>
<proteinExistence type="inferred from homology"/>
<evidence type="ECO:0000256" key="5">
    <source>
        <dbReference type="ARBA" id="ARBA00022801"/>
    </source>
</evidence>
<dbReference type="Proteomes" id="UP000190366">
    <property type="component" value="Unassembled WGS sequence"/>
</dbReference>
<accession>A0A1U2ER68</accession>
<dbReference type="Pfam" id="PF01435">
    <property type="entry name" value="Peptidase_M48"/>
    <property type="match status" value="1"/>
</dbReference>
<evidence type="ECO:0000256" key="10">
    <source>
        <dbReference type="RuleBase" id="RU003983"/>
    </source>
</evidence>
<dbReference type="GO" id="GO:0046872">
    <property type="term" value="F:metal ion binding"/>
    <property type="evidence" value="ECO:0007669"/>
    <property type="project" value="UniProtKB-KW"/>
</dbReference>
<evidence type="ECO:0000259" key="11">
    <source>
        <dbReference type="Pfam" id="PF01435"/>
    </source>
</evidence>
<dbReference type="AlphaFoldDB" id="A0A1U2ER68"/>
<evidence type="ECO:0000256" key="7">
    <source>
        <dbReference type="ARBA" id="ARBA00022989"/>
    </source>
</evidence>
<dbReference type="InterPro" id="IPR050083">
    <property type="entry name" value="HtpX_protease"/>
</dbReference>
<dbReference type="GO" id="GO:0006508">
    <property type="term" value="P:proteolysis"/>
    <property type="evidence" value="ECO:0007669"/>
    <property type="project" value="UniProtKB-KW"/>
</dbReference>
<evidence type="ECO:0000313" key="13">
    <source>
        <dbReference type="Proteomes" id="UP000190366"/>
    </source>
</evidence>
<keyword evidence="4" id="KW-0479">Metal-binding</keyword>
<evidence type="ECO:0000256" key="9">
    <source>
        <dbReference type="ARBA" id="ARBA00023136"/>
    </source>
</evidence>
<organism evidence="12 13">
    <name type="scientific">Mycobacteroides abscessus subsp. massiliense</name>
    <dbReference type="NCBI Taxonomy" id="1962118"/>
    <lineage>
        <taxon>Bacteria</taxon>
        <taxon>Bacillati</taxon>
        <taxon>Actinomycetota</taxon>
        <taxon>Actinomycetes</taxon>
        <taxon>Mycobacteriales</taxon>
        <taxon>Mycobacteriaceae</taxon>
        <taxon>Mycobacteroides</taxon>
        <taxon>Mycobacteroides abscessus</taxon>
    </lineage>
</organism>
<gene>
    <name evidence="12" type="ORF">SAMEA2275630_02180</name>
</gene>
<keyword evidence="2 10" id="KW-0645">Protease</keyword>
<sequence>MSDLPNRTYSEFPGISTRAWEHPADRAALQTLRSLKGFDTILKALAALLRERQHRLMYLATAIRADDRQFSTLNYTLHDCARILDAPEIPELYVIQGPYANAYTIGMDRPFIVLTSGLLDLMSEQELRFIVGHELGHALSGHAVYRTMLLHLMRLAGNLGWMPIGGWALRAIVAALMEWQRKSELSGDRAGMLCGQDVDTAIRVEMKLAGGSRLDEMDTQRFLAQAAEYERTGDMRDGVLKLLNLELQSHPFSVIRAAELSRWIDRGEYGAILSGNYPLRTDDEQTDLGSEFRSAARSYKENFDSSTDPLISALRNFGSTLDGVVNVVGQGVTDVATDVRRRFSEWRNNSDDEPGDGT</sequence>
<keyword evidence="7" id="KW-1133">Transmembrane helix</keyword>
<name>A0A1U2ER68_9MYCO</name>
<dbReference type="EMBL" id="FVQL01000001">
    <property type="protein sequence ID" value="SKY71128.1"/>
    <property type="molecule type" value="Genomic_DNA"/>
</dbReference>
<evidence type="ECO:0000313" key="12">
    <source>
        <dbReference type="EMBL" id="SKY71128.1"/>
    </source>
</evidence>
<keyword evidence="5 10" id="KW-0378">Hydrolase</keyword>
<evidence type="ECO:0000256" key="6">
    <source>
        <dbReference type="ARBA" id="ARBA00022833"/>
    </source>
</evidence>
<dbReference type="CDD" id="cd07325">
    <property type="entry name" value="M48_Ste24p_like"/>
    <property type="match status" value="1"/>
</dbReference>
<keyword evidence="3" id="KW-0812">Transmembrane</keyword>
<keyword evidence="1" id="KW-1003">Cell membrane</keyword>
<evidence type="ECO:0000256" key="8">
    <source>
        <dbReference type="ARBA" id="ARBA00023049"/>
    </source>
</evidence>
<evidence type="ECO:0000256" key="3">
    <source>
        <dbReference type="ARBA" id="ARBA00022692"/>
    </source>
</evidence>
<keyword evidence="6 10" id="KW-0862">Zinc</keyword>
<comment type="cofactor">
    <cofactor evidence="10">
        <name>Zn(2+)</name>
        <dbReference type="ChEBI" id="CHEBI:29105"/>
    </cofactor>
    <text evidence="10">Binds 1 zinc ion per subunit.</text>
</comment>
<keyword evidence="8 10" id="KW-0482">Metalloprotease</keyword>
<dbReference type="PANTHER" id="PTHR43221">
    <property type="entry name" value="PROTEASE HTPX"/>
    <property type="match status" value="1"/>
</dbReference>
<protein>
    <submittedName>
        <fullName evidence="12">Peptidase, M48 family protein</fullName>
    </submittedName>
</protein>
<comment type="similarity">
    <text evidence="10">Belongs to the peptidase M48 family.</text>
</comment>
<dbReference type="GO" id="GO:0004222">
    <property type="term" value="F:metalloendopeptidase activity"/>
    <property type="evidence" value="ECO:0007669"/>
    <property type="project" value="InterPro"/>
</dbReference>
<dbReference type="RefSeq" id="WP_005057351.1">
    <property type="nucleotide sequence ID" value="NZ_CP065272.1"/>
</dbReference>
<keyword evidence="9" id="KW-0472">Membrane</keyword>
<evidence type="ECO:0000256" key="1">
    <source>
        <dbReference type="ARBA" id="ARBA00022475"/>
    </source>
</evidence>
<dbReference type="PANTHER" id="PTHR43221:SF3">
    <property type="entry name" value="SLL1280 PROTEIN"/>
    <property type="match status" value="1"/>
</dbReference>
<reference evidence="12 13" key="1">
    <citation type="submission" date="2016-11" db="EMBL/GenBank/DDBJ databases">
        <authorList>
            <consortium name="Pathogen Informatics"/>
        </authorList>
    </citation>
    <scope>NUCLEOTIDE SEQUENCE [LARGE SCALE GENOMIC DNA]</scope>
    <source>
        <strain evidence="12 13">1168</strain>
    </source>
</reference>
<dbReference type="Gene3D" id="3.30.2010.10">
    <property type="entry name" value="Metalloproteases ('zincins'), catalytic domain"/>
    <property type="match status" value="1"/>
</dbReference>
<feature type="domain" description="Peptidase M48" evidence="11">
    <location>
        <begin position="69"/>
        <end position="263"/>
    </location>
</feature>
<comment type="caution">
    <text evidence="12">The sequence shown here is derived from an EMBL/GenBank/DDBJ whole genome shotgun (WGS) entry which is preliminary data.</text>
</comment>